<reference evidence="1 2" key="1">
    <citation type="submission" date="2016-11" db="EMBL/GenBank/DDBJ databases">
        <authorList>
            <person name="Jaros S."/>
            <person name="Januszkiewicz K."/>
            <person name="Wedrychowicz H."/>
        </authorList>
    </citation>
    <scope>NUCLEOTIDE SEQUENCE [LARGE SCALE GENOMIC DNA]</scope>
    <source>
        <strain evidence="1 2">DSM 43832</strain>
    </source>
</reference>
<protein>
    <submittedName>
        <fullName evidence="1">Uncharacterized protein</fullName>
    </submittedName>
</protein>
<dbReference type="STRING" id="1848.SAMN05443637_11945"/>
<evidence type="ECO:0000313" key="2">
    <source>
        <dbReference type="Proteomes" id="UP000184363"/>
    </source>
</evidence>
<gene>
    <name evidence="1" type="ORF">SAMN05443637_11945</name>
</gene>
<dbReference type="RefSeq" id="WP_073459194.1">
    <property type="nucleotide sequence ID" value="NZ_CALGVN010000014.1"/>
</dbReference>
<accession>A0A1M6Y8F6</accession>
<dbReference type="AlphaFoldDB" id="A0A1M6Y8F6"/>
<organism evidence="1 2">
    <name type="scientific">Pseudonocardia thermophila</name>
    <dbReference type="NCBI Taxonomy" id="1848"/>
    <lineage>
        <taxon>Bacteria</taxon>
        <taxon>Bacillati</taxon>
        <taxon>Actinomycetota</taxon>
        <taxon>Actinomycetes</taxon>
        <taxon>Pseudonocardiales</taxon>
        <taxon>Pseudonocardiaceae</taxon>
        <taxon>Pseudonocardia</taxon>
    </lineage>
</organism>
<sequence>MFPPTPEHAAVDVTGAAELIAALHGPAPAAAVTTVLAAPHRHLPPVLHALAAALFAGGHREEGATWYHVAQLRTRFDVARCADPTVGGAVAILRQRYGEPINRWTFADAARLRRIVERAVAWDRAHPHAYDHRWINLHGMGAFGTQPDRPLSRPEAEWPAIAEQVRADYLTGLEQAVARVQERPGP</sequence>
<keyword evidence="2" id="KW-1185">Reference proteome</keyword>
<evidence type="ECO:0000313" key="1">
    <source>
        <dbReference type="EMBL" id="SHL14478.1"/>
    </source>
</evidence>
<proteinExistence type="predicted"/>
<dbReference type="OrthoDB" id="3574559at2"/>
<name>A0A1M6Y8F6_PSETH</name>
<dbReference type="Proteomes" id="UP000184363">
    <property type="component" value="Unassembled WGS sequence"/>
</dbReference>
<dbReference type="EMBL" id="FRAP01000019">
    <property type="protein sequence ID" value="SHL14478.1"/>
    <property type="molecule type" value="Genomic_DNA"/>
</dbReference>